<dbReference type="SUPFAM" id="SSF81321">
    <property type="entry name" value="Family A G protein-coupled receptor-like"/>
    <property type="match status" value="1"/>
</dbReference>
<evidence type="ECO:0000256" key="2">
    <source>
        <dbReference type="ARBA" id="ARBA00022475"/>
    </source>
</evidence>
<reference evidence="12 14" key="1">
    <citation type="submission" date="2024-01" db="EMBL/GenBank/DDBJ databases">
        <title>The genome of the rayed Mediterranean limpet Patella caerulea (Linnaeus, 1758).</title>
        <authorList>
            <person name="Anh-Thu Weber A."/>
            <person name="Halstead-Nussloch G."/>
        </authorList>
    </citation>
    <scope>NUCLEOTIDE SEQUENCE [LARGE SCALE GENOMIC DNA]</scope>
    <source>
        <strain evidence="12">AATW-2023a</strain>
        <tissue evidence="12">Whole specimen</tissue>
    </source>
</reference>
<dbReference type="Pfam" id="PF00001">
    <property type="entry name" value="7tm_1"/>
    <property type="match status" value="1"/>
</dbReference>
<keyword evidence="7 9" id="KW-0675">Receptor</keyword>
<evidence type="ECO:0000256" key="1">
    <source>
        <dbReference type="ARBA" id="ARBA00004651"/>
    </source>
</evidence>
<dbReference type="InterPro" id="IPR017452">
    <property type="entry name" value="GPCR_Rhodpsn_7TM"/>
</dbReference>
<evidence type="ECO:0000256" key="10">
    <source>
        <dbReference type="SAM" id="Phobius"/>
    </source>
</evidence>
<dbReference type="PRINTS" id="PR00237">
    <property type="entry name" value="GPCRRHODOPSN"/>
</dbReference>
<comment type="caution">
    <text evidence="12">The sequence shown here is derived from an EMBL/GenBank/DDBJ whole genome shotgun (WGS) entry which is preliminary data.</text>
</comment>
<feature type="transmembrane region" description="Helical" evidence="10">
    <location>
        <begin position="137"/>
        <end position="160"/>
    </location>
</feature>
<keyword evidence="2" id="KW-1003">Cell membrane</keyword>
<evidence type="ECO:0000256" key="3">
    <source>
        <dbReference type="ARBA" id="ARBA00022692"/>
    </source>
</evidence>
<evidence type="ECO:0000256" key="5">
    <source>
        <dbReference type="ARBA" id="ARBA00023040"/>
    </source>
</evidence>
<dbReference type="InterPro" id="IPR000276">
    <property type="entry name" value="GPCR_Rhodpsn"/>
</dbReference>
<dbReference type="EMBL" id="JAZGQO010000015">
    <property type="protein sequence ID" value="KAK6169676.1"/>
    <property type="molecule type" value="Genomic_DNA"/>
</dbReference>
<dbReference type="GO" id="GO:0005886">
    <property type="term" value="C:plasma membrane"/>
    <property type="evidence" value="ECO:0007669"/>
    <property type="project" value="UniProtKB-SubCell"/>
</dbReference>
<accession>A0AAN8PBJ0</accession>
<sequence length="389" mass="43733">MVNVSETEGALTTETIPLVARVLTGVVLLVTMVISICGNFVVCYLVYRKPSMRSAINLLLAHIALADILLSALVMPFSFVTLMTETWVMNVVVCRLVGFLQAFLVSVGVFVLLAISADRYLIISQRREKLNLPRARVLLLLIWCSGAALTLPPVFGWTNYSFVKGQTLCLLSTKETFPDIIYVFLYTIISFFLPVALMFCAFVCIIQIVRKNGIKVHHHPAPPTIIAYHSSNDYSDTDNFQNIGSCPSSTRSSVMTYHRPSVSVTENSSRCLPVIRRSITVDMSFKTRAFKTIFILFVILVGCWTPFISMCLSKSLSNNSHPLVMTSFLFLGYIKCALNPIIYALRIKKFRDACKQIVPKWITSCQRQNNQTRRANHISVYVLNERSSI</sequence>
<evidence type="ECO:0000313" key="14">
    <source>
        <dbReference type="Proteomes" id="UP001347796"/>
    </source>
</evidence>
<feature type="transmembrane region" description="Helical" evidence="10">
    <location>
        <begin position="59"/>
        <end position="84"/>
    </location>
</feature>
<dbReference type="EMBL" id="JAZGQO010000015">
    <property type="protein sequence ID" value="KAK6169677.1"/>
    <property type="molecule type" value="Genomic_DNA"/>
</dbReference>
<keyword evidence="8 9" id="KW-0807">Transducer</keyword>
<feature type="transmembrane region" description="Helical" evidence="10">
    <location>
        <begin position="180"/>
        <end position="209"/>
    </location>
</feature>
<feature type="domain" description="G-protein coupled receptors family 1 profile" evidence="11">
    <location>
        <begin position="38"/>
        <end position="343"/>
    </location>
</feature>
<feature type="transmembrane region" description="Helical" evidence="10">
    <location>
        <begin position="323"/>
        <end position="345"/>
    </location>
</feature>
<feature type="transmembrane region" description="Helical" evidence="10">
    <location>
        <begin position="20"/>
        <end position="47"/>
    </location>
</feature>
<evidence type="ECO:0000256" key="8">
    <source>
        <dbReference type="ARBA" id="ARBA00023224"/>
    </source>
</evidence>
<gene>
    <name evidence="12" type="ORF">SNE40_020676</name>
    <name evidence="13" type="ORF">SNE40_020677</name>
</gene>
<comment type="subcellular location">
    <subcellularLocation>
        <location evidence="1">Cell membrane</location>
        <topology evidence="1">Multi-pass membrane protein</topology>
    </subcellularLocation>
</comment>
<keyword evidence="3 9" id="KW-0812">Transmembrane</keyword>
<dbReference type="PANTHER" id="PTHR24245">
    <property type="entry name" value="G-PROTEIN COUPLED RECEPTOR"/>
    <property type="match status" value="1"/>
</dbReference>
<keyword evidence="4 10" id="KW-1133">Transmembrane helix</keyword>
<keyword evidence="6 10" id="KW-0472">Membrane</keyword>
<evidence type="ECO:0000256" key="6">
    <source>
        <dbReference type="ARBA" id="ARBA00023136"/>
    </source>
</evidence>
<dbReference type="PROSITE" id="PS50262">
    <property type="entry name" value="G_PROTEIN_RECEP_F1_2"/>
    <property type="match status" value="1"/>
</dbReference>
<keyword evidence="5 9" id="KW-0297">G-protein coupled receptor</keyword>
<evidence type="ECO:0000313" key="13">
    <source>
        <dbReference type="EMBL" id="KAK6169677.1"/>
    </source>
</evidence>
<protein>
    <recommendedName>
        <fullName evidence="11">G-protein coupled receptors family 1 profile domain-containing protein</fullName>
    </recommendedName>
</protein>
<keyword evidence="14" id="KW-1185">Reference proteome</keyword>
<dbReference type="PANTHER" id="PTHR24245:SF0">
    <property type="entry name" value="G-PROTEIN COUPLED RECEPTORS FAMILY 1 PROFILE DOMAIN-CONTAINING PROTEIN"/>
    <property type="match status" value="1"/>
</dbReference>
<dbReference type="AlphaFoldDB" id="A0AAN8PBJ0"/>
<name>A0AAN8PBJ0_PATCE</name>
<dbReference type="Proteomes" id="UP001347796">
    <property type="component" value="Unassembled WGS sequence"/>
</dbReference>
<evidence type="ECO:0000256" key="9">
    <source>
        <dbReference type="RuleBase" id="RU000688"/>
    </source>
</evidence>
<organism evidence="12 14">
    <name type="scientific">Patella caerulea</name>
    <name type="common">Rayed Mediterranean limpet</name>
    <dbReference type="NCBI Taxonomy" id="87958"/>
    <lineage>
        <taxon>Eukaryota</taxon>
        <taxon>Metazoa</taxon>
        <taxon>Spiralia</taxon>
        <taxon>Lophotrochozoa</taxon>
        <taxon>Mollusca</taxon>
        <taxon>Gastropoda</taxon>
        <taxon>Patellogastropoda</taxon>
        <taxon>Patelloidea</taxon>
        <taxon>Patellidae</taxon>
        <taxon>Patella</taxon>
    </lineage>
</organism>
<evidence type="ECO:0000256" key="4">
    <source>
        <dbReference type="ARBA" id="ARBA00022989"/>
    </source>
</evidence>
<dbReference type="Gene3D" id="1.20.1070.10">
    <property type="entry name" value="Rhodopsin 7-helix transmembrane proteins"/>
    <property type="match status" value="1"/>
</dbReference>
<evidence type="ECO:0000256" key="7">
    <source>
        <dbReference type="ARBA" id="ARBA00023170"/>
    </source>
</evidence>
<dbReference type="GO" id="GO:0004930">
    <property type="term" value="F:G protein-coupled receptor activity"/>
    <property type="evidence" value="ECO:0007669"/>
    <property type="project" value="UniProtKB-KW"/>
</dbReference>
<comment type="similarity">
    <text evidence="9">Belongs to the G-protein coupled receptor 1 family.</text>
</comment>
<dbReference type="PROSITE" id="PS00237">
    <property type="entry name" value="G_PROTEIN_RECEP_F1_1"/>
    <property type="match status" value="1"/>
</dbReference>
<proteinExistence type="inferred from homology"/>
<evidence type="ECO:0000259" key="11">
    <source>
        <dbReference type="PROSITE" id="PS50262"/>
    </source>
</evidence>
<feature type="transmembrane region" description="Helical" evidence="10">
    <location>
        <begin position="293"/>
        <end position="317"/>
    </location>
</feature>
<dbReference type="InterPro" id="IPR051880">
    <property type="entry name" value="GPC_Orphan_Receptors"/>
</dbReference>
<feature type="transmembrane region" description="Helical" evidence="10">
    <location>
        <begin position="96"/>
        <end position="116"/>
    </location>
</feature>
<evidence type="ECO:0000313" key="12">
    <source>
        <dbReference type="EMBL" id="KAK6169676.1"/>
    </source>
</evidence>